<dbReference type="Gene3D" id="1.20.1260.10">
    <property type="match status" value="1"/>
</dbReference>
<comment type="caution">
    <text evidence="1">The sequence shown here is derived from an EMBL/GenBank/DDBJ whole genome shotgun (WGS) entry which is preliminary data.</text>
</comment>
<protein>
    <submittedName>
        <fullName evidence="1">Ferritin-like domain-containing protein</fullName>
    </submittedName>
</protein>
<accession>A0ABS2GAX5</accession>
<dbReference type="InterPro" id="IPR009078">
    <property type="entry name" value="Ferritin-like_SF"/>
</dbReference>
<dbReference type="SUPFAM" id="SSF47240">
    <property type="entry name" value="Ferritin-like"/>
    <property type="match status" value="1"/>
</dbReference>
<dbReference type="Proteomes" id="UP000729290">
    <property type="component" value="Unassembled WGS sequence"/>
</dbReference>
<dbReference type="InterPro" id="IPR012347">
    <property type="entry name" value="Ferritin-like"/>
</dbReference>
<evidence type="ECO:0000313" key="1">
    <source>
        <dbReference type="EMBL" id="MBM6878027.1"/>
    </source>
</evidence>
<dbReference type="CDD" id="cd00657">
    <property type="entry name" value="Ferritin_like"/>
    <property type="match status" value="1"/>
</dbReference>
<dbReference type="RefSeq" id="WP_205133754.1">
    <property type="nucleotide sequence ID" value="NZ_JACSNT010000008.1"/>
</dbReference>
<proteinExistence type="predicted"/>
<organism evidence="1 2">
    <name type="scientific">Anaerotignum lactatifermentans</name>
    <dbReference type="NCBI Taxonomy" id="160404"/>
    <lineage>
        <taxon>Bacteria</taxon>
        <taxon>Bacillati</taxon>
        <taxon>Bacillota</taxon>
        <taxon>Clostridia</taxon>
        <taxon>Lachnospirales</taxon>
        <taxon>Anaerotignaceae</taxon>
        <taxon>Anaerotignum</taxon>
    </lineage>
</organism>
<reference evidence="1 2" key="1">
    <citation type="journal article" date="2021" name="Sci. Rep.">
        <title>The distribution of antibiotic resistance genes in chicken gut microbiota commensals.</title>
        <authorList>
            <person name="Juricova H."/>
            <person name="Matiasovicova J."/>
            <person name="Kubasova T."/>
            <person name="Cejkova D."/>
            <person name="Rychlik I."/>
        </authorList>
    </citation>
    <scope>NUCLEOTIDE SEQUENCE [LARGE SCALE GENOMIC DNA]</scope>
    <source>
        <strain evidence="1 2">An431b</strain>
    </source>
</reference>
<gene>
    <name evidence="1" type="ORF">H9X83_07620</name>
</gene>
<keyword evidence="2" id="KW-1185">Reference proteome</keyword>
<sequence length="168" mass="19406">MYPYHQNTQPAPRNTLRTRESTEVTLSELAADQRLLALLHLAMEESGETAARFRRLASYDRFAPSKNILESMALDEQKNQKRLQEIYYTITKKRPGTTSPENTPATLEEVDAETALEEMLLSEMDQVSFYRNFLLAVPAGELRDLFFEILTDKQNHVSGLTYLYSKYF</sequence>
<dbReference type="EMBL" id="JACSNV010000009">
    <property type="protein sequence ID" value="MBM6878027.1"/>
    <property type="molecule type" value="Genomic_DNA"/>
</dbReference>
<evidence type="ECO:0000313" key="2">
    <source>
        <dbReference type="Proteomes" id="UP000729290"/>
    </source>
</evidence>
<name>A0ABS2GAX5_9FIRM</name>